<keyword evidence="5 12" id="KW-0418">Kinase</keyword>
<dbReference type="EMBL" id="BLLF01004008">
    <property type="protein sequence ID" value="GFH28725.1"/>
    <property type="molecule type" value="Genomic_DNA"/>
</dbReference>
<dbReference type="InterPro" id="IPR017441">
    <property type="entry name" value="Protein_kinase_ATP_BS"/>
</dbReference>
<dbReference type="InterPro" id="IPR008271">
    <property type="entry name" value="Ser/Thr_kinase_AS"/>
</dbReference>
<dbReference type="InterPro" id="IPR000719">
    <property type="entry name" value="Prot_kinase_dom"/>
</dbReference>
<dbReference type="InterPro" id="IPR011009">
    <property type="entry name" value="Kinase-like_dom_sf"/>
</dbReference>
<dbReference type="Proteomes" id="UP000485058">
    <property type="component" value="Unassembled WGS sequence"/>
</dbReference>
<name>A0A6A0A808_HAELA</name>
<organism evidence="12 13">
    <name type="scientific">Haematococcus lacustris</name>
    <name type="common">Green alga</name>
    <name type="synonym">Haematococcus pluvialis</name>
    <dbReference type="NCBI Taxonomy" id="44745"/>
    <lineage>
        <taxon>Eukaryota</taxon>
        <taxon>Viridiplantae</taxon>
        <taxon>Chlorophyta</taxon>
        <taxon>core chlorophytes</taxon>
        <taxon>Chlorophyceae</taxon>
        <taxon>CS clade</taxon>
        <taxon>Chlamydomonadales</taxon>
        <taxon>Haematococcaceae</taxon>
        <taxon>Haematococcus</taxon>
    </lineage>
</organism>
<feature type="binding site" evidence="9">
    <location>
        <position position="34"/>
    </location>
    <ligand>
        <name>ATP</name>
        <dbReference type="ChEBI" id="CHEBI:30616"/>
    </ligand>
</feature>
<evidence type="ECO:0000256" key="9">
    <source>
        <dbReference type="PROSITE-ProRule" id="PRU10141"/>
    </source>
</evidence>
<evidence type="ECO:0000313" key="13">
    <source>
        <dbReference type="Proteomes" id="UP000485058"/>
    </source>
</evidence>
<comment type="catalytic activity">
    <reaction evidence="8">
        <text>L-seryl-[protein] + ATP = O-phospho-L-seryl-[protein] + ADP + H(+)</text>
        <dbReference type="Rhea" id="RHEA:17989"/>
        <dbReference type="Rhea" id="RHEA-COMP:9863"/>
        <dbReference type="Rhea" id="RHEA-COMP:11604"/>
        <dbReference type="ChEBI" id="CHEBI:15378"/>
        <dbReference type="ChEBI" id="CHEBI:29999"/>
        <dbReference type="ChEBI" id="CHEBI:30616"/>
        <dbReference type="ChEBI" id="CHEBI:83421"/>
        <dbReference type="ChEBI" id="CHEBI:456216"/>
        <dbReference type="EC" id="2.7.11.25"/>
    </reaction>
</comment>
<dbReference type="Gene3D" id="1.10.510.10">
    <property type="entry name" value="Transferase(Phosphotransferase) domain 1"/>
    <property type="match status" value="2"/>
</dbReference>
<keyword evidence="3" id="KW-0808">Transferase</keyword>
<dbReference type="GO" id="GO:0005524">
    <property type="term" value="F:ATP binding"/>
    <property type="evidence" value="ECO:0007669"/>
    <property type="project" value="UniProtKB-UniRule"/>
</dbReference>
<dbReference type="PROSITE" id="PS00107">
    <property type="entry name" value="PROTEIN_KINASE_ATP"/>
    <property type="match status" value="1"/>
</dbReference>
<evidence type="ECO:0000313" key="12">
    <source>
        <dbReference type="EMBL" id="GFH28725.1"/>
    </source>
</evidence>
<dbReference type="PROSITE" id="PS00108">
    <property type="entry name" value="PROTEIN_KINASE_ST"/>
    <property type="match status" value="1"/>
</dbReference>
<evidence type="ECO:0000256" key="4">
    <source>
        <dbReference type="ARBA" id="ARBA00022741"/>
    </source>
</evidence>
<dbReference type="InterPro" id="IPR050538">
    <property type="entry name" value="MAP_kinase_kinase_kinase"/>
</dbReference>
<dbReference type="Pfam" id="PF00069">
    <property type="entry name" value="Pkinase"/>
    <property type="match status" value="1"/>
</dbReference>
<dbReference type="AlphaFoldDB" id="A0A6A0A808"/>
<comment type="similarity">
    <text evidence="1">Belongs to the protein kinase superfamily. STE Ser/Thr protein kinase family. MAP kinase kinase kinase subfamily.</text>
</comment>
<comment type="catalytic activity">
    <reaction evidence="7">
        <text>L-threonyl-[protein] + ATP = O-phospho-L-threonyl-[protein] + ADP + H(+)</text>
        <dbReference type="Rhea" id="RHEA:46608"/>
        <dbReference type="Rhea" id="RHEA-COMP:11060"/>
        <dbReference type="Rhea" id="RHEA-COMP:11605"/>
        <dbReference type="ChEBI" id="CHEBI:15378"/>
        <dbReference type="ChEBI" id="CHEBI:30013"/>
        <dbReference type="ChEBI" id="CHEBI:30616"/>
        <dbReference type="ChEBI" id="CHEBI:61977"/>
        <dbReference type="ChEBI" id="CHEBI:456216"/>
        <dbReference type="EC" id="2.7.11.25"/>
    </reaction>
</comment>
<keyword evidence="13" id="KW-1185">Reference proteome</keyword>
<evidence type="ECO:0000256" key="10">
    <source>
        <dbReference type="RuleBase" id="RU000304"/>
    </source>
</evidence>
<evidence type="ECO:0000256" key="8">
    <source>
        <dbReference type="ARBA" id="ARBA00048329"/>
    </source>
</evidence>
<evidence type="ECO:0000256" key="1">
    <source>
        <dbReference type="ARBA" id="ARBA00006529"/>
    </source>
</evidence>
<dbReference type="PANTHER" id="PTHR48016:SF56">
    <property type="entry name" value="MAPKK KINASE"/>
    <property type="match status" value="1"/>
</dbReference>
<dbReference type="EC" id="2.7.11.25" evidence="2"/>
<evidence type="ECO:0000256" key="2">
    <source>
        <dbReference type="ARBA" id="ARBA00012406"/>
    </source>
</evidence>
<comment type="caution">
    <text evidence="12">The sequence shown here is derived from an EMBL/GenBank/DDBJ whole genome shotgun (WGS) entry which is preliminary data.</text>
</comment>
<evidence type="ECO:0000256" key="6">
    <source>
        <dbReference type="ARBA" id="ARBA00022840"/>
    </source>
</evidence>
<sequence>MHFNWTKGKLIGAGAFGRVFQGLDNDTGQIVAVKQVALTKDEALKGRVAEHIKALEAEESVVRKYTQQILRGLEYLHQKKIMHRDIKGANILVDGQGTVKLADFGASKKIEDLATVGSGSKSIRY</sequence>
<evidence type="ECO:0000256" key="7">
    <source>
        <dbReference type="ARBA" id="ARBA00047559"/>
    </source>
</evidence>
<evidence type="ECO:0000259" key="11">
    <source>
        <dbReference type="PROSITE" id="PS50011"/>
    </source>
</evidence>
<accession>A0A6A0A808</accession>
<protein>
    <recommendedName>
        <fullName evidence="2">mitogen-activated protein kinase kinase kinase</fullName>
        <ecNumber evidence="2">2.7.11.25</ecNumber>
    </recommendedName>
</protein>
<keyword evidence="4 9" id="KW-0547">Nucleotide-binding</keyword>
<dbReference type="GO" id="GO:0004709">
    <property type="term" value="F:MAP kinase kinase kinase activity"/>
    <property type="evidence" value="ECO:0007669"/>
    <property type="project" value="UniProtKB-EC"/>
</dbReference>
<keyword evidence="6 9" id="KW-0067">ATP-binding</keyword>
<dbReference type="PROSITE" id="PS50011">
    <property type="entry name" value="PROTEIN_KINASE_DOM"/>
    <property type="match status" value="1"/>
</dbReference>
<reference evidence="12 13" key="1">
    <citation type="submission" date="2020-02" db="EMBL/GenBank/DDBJ databases">
        <title>Draft genome sequence of Haematococcus lacustris strain NIES-144.</title>
        <authorList>
            <person name="Morimoto D."/>
            <person name="Nakagawa S."/>
            <person name="Yoshida T."/>
            <person name="Sawayama S."/>
        </authorList>
    </citation>
    <scope>NUCLEOTIDE SEQUENCE [LARGE SCALE GENOMIC DNA]</scope>
    <source>
        <strain evidence="12 13">NIES-144</strain>
    </source>
</reference>
<dbReference type="PANTHER" id="PTHR48016">
    <property type="entry name" value="MAP KINASE KINASE KINASE SSK2-RELATED-RELATED"/>
    <property type="match status" value="1"/>
</dbReference>
<proteinExistence type="inferred from homology"/>
<dbReference type="SUPFAM" id="SSF56112">
    <property type="entry name" value="Protein kinase-like (PK-like)"/>
    <property type="match status" value="1"/>
</dbReference>
<gene>
    <name evidence="12" type="ORF">HaLaN_27264</name>
</gene>
<dbReference type="SMART" id="SM00220">
    <property type="entry name" value="S_TKc"/>
    <property type="match status" value="1"/>
</dbReference>
<feature type="domain" description="Protein kinase" evidence="11">
    <location>
        <begin position="1"/>
        <end position="125"/>
    </location>
</feature>
<evidence type="ECO:0000256" key="3">
    <source>
        <dbReference type="ARBA" id="ARBA00022679"/>
    </source>
</evidence>
<evidence type="ECO:0000256" key="5">
    <source>
        <dbReference type="ARBA" id="ARBA00022777"/>
    </source>
</evidence>
<keyword evidence="10" id="KW-0723">Serine/threonine-protein kinase</keyword>